<dbReference type="Pfam" id="PF04964">
    <property type="entry name" value="Flp_Fap"/>
    <property type="match status" value="1"/>
</dbReference>
<proteinExistence type="predicted"/>
<dbReference type="InterPro" id="IPR007047">
    <property type="entry name" value="Flp_Fap"/>
</dbReference>
<keyword evidence="1" id="KW-0472">Membrane</keyword>
<evidence type="ECO:0000313" key="2">
    <source>
        <dbReference type="EMBL" id="EHP40644.1"/>
    </source>
</evidence>
<comment type="caution">
    <text evidence="2">The sequence shown here is derived from an EMBL/GenBank/DDBJ whole genome shotgun (WGS) entry which is preliminary data.</text>
</comment>
<evidence type="ECO:0000256" key="1">
    <source>
        <dbReference type="SAM" id="Phobius"/>
    </source>
</evidence>
<reference evidence="2 3" key="1">
    <citation type="journal article" date="2012" name="J. Bacteriol.">
        <title>De Novo Genome Project of Cupriavidus basilensis OR16.</title>
        <authorList>
            <person name="Cserhati M."/>
            <person name="Kriszt B."/>
            <person name="Szoboszlay S."/>
            <person name="Toth A."/>
            <person name="Szabo I."/>
            <person name="Tancsics A."/>
            <person name="Nagy I."/>
            <person name="Horvath B."/>
            <person name="Nagy I."/>
            <person name="Kukolya J."/>
        </authorList>
    </citation>
    <scope>NUCLEOTIDE SEQUENCE [LARGE SCALE GENOMIC DNA]</scope>
    <source>
        <strain evidence="2 3">OR16</strain>
    </source>
</reference>
<dbReference type="Proteomes" id="UP000005808">
    <property type="component" value="Unassembled WGS sequence"/>
</dbReference>
<sequence length="67" mass="7242">MIHDDTADIMPKLIRMFRDLHLEQSGVTSIEYALLGILIAVAILISVQAVGSSVLELYQTIASAITA</sequence>
<organism evidence="2 3">
    <name type="scientific">Cupriavidus basilensis OR16</name>
    <dbReference type="NCBI Taxonomy" id="1127483"/>
    <lineage>
        <taxon>Bacteria</taxon>
        <taxon>Pseudomonadati</taxon>
        <taxon>Pseudomonadota</taxon>
        <taxon>Betaproteobacteria</taxon>
        <taxon>Burkholderiales</taxon>
        <taxon>Burkholderiaceae</taxon>
        <taxon>Cupriavidus</taxon>
    </lineage>
</organism>
<name>H1S9V9_9BURK</name>
<keyword evidence="1" id="KW-0812">Transmembrane</keyword>
<evidence type="ECO:0000313" key="3">
    <source>
        <dbReference type="Proteomes" id="UP000005808"/>
    </source>
</evidence>
<protein>
    <submittedName>
        <fullName evidence="2">Flp/Fap pilin component</fullName>
    </submittedName>
</protein>
<dbReference type="EMBL" id="AHJE01000061">
    <property type="protein sequence ID" value="EHP40644.1"/>
    <property type="molecule type" value="Genomic_DNA"/>
</dbReference>
<dbReference type="PATRIC" id="fig|1127483.3.peg.4855"/>
<dbReference type="AlphaFoldDB" id="H1S9V9"/>
<accession>H1S9V9</accession>
<dbReference type="RefSeq" id="WP_006160220.1">
    <property type="nucleotide sequence ID" value="NZ_AHJE01000061.1"/>
</dbReference>
<feature type="transmembrane region" description="Helical" evidence="1">
    <location>
        <begin position="32"/>
        <end position="55"/>
    </location>
</feature>
<gene>
    <name evidence="2" type="ORF">OR16_24300</name>
</gene>
<keyword evidence="1" id="KW-1133">Transmembrane helix</keyword>